<keyword evidence="4" id="KW-1185">Reference proteome</keyword>
<accession>A0AA38VB30</accession>
<sequence length="239" mass="25220">MARCHHYLWTCLALLALRASADCTVTGVDYTNGGSYLIDATSNSPFTFTSLFQGCDADSVTPVLISPSGQEYECSTVGTAPNGGQELSTCAVTYSQMSSGVWTIIIQADNVDLAVQRTFTLSVGVPQKTVITLTPTVIIATTSTPKAQTIETTLTETKTIVFIPPTSTAHCNFGTQTVTQYYQPAPTTLTSTVTREGQAGIVTSNWVTTVAVTATCHRTASATHTDSPPPVVTQPRPSG</sequence>
<feature type="signal peptide" evidence="2">
    <location>
        <begin position="1"/>
        <end position="21"/>
    </location>
</feature>
<evidence type="ECO:0000313" key="3">
    <source>
        <dbReference type="EMBL" id="KAJ9130694.1"/>
    </source>
</evidence>
<evidence type="ECO:0000256" key="2">
    <source>
        <dbReference type="SAM" id="SignalP"/>
    </source>
</evidence>
<dbReference type="AlphaFoldDB" id="A0AA38VB30"/>
<feature type="compositionally biased region" description="Pro residues" evidence="1">
    <location>
        <begin position="227"/>
        <end position="239"/>
    </location>
</feature>
<dbReference type="Proteomes" id="UP001174691">
    <property type="component" value="Unassembled WGS sequence"/>
</dbReference>
<feature type="chain" id="PRO_5041326995" evidence="2">
    <location>
        <begin position="22"/>
        <end position="239"/>
    </location>
</feature>
<proteinExistence type="predicted"/>
<feature type="region of interest" description="Disordered" evidence="1">
    <location>
        <begin position="219"/>
        <end position="239"/>
    </location>
</feature>
<dbReference type="EMBL" id="JANBVN010000258">
    <property type="protein sequence ID" value="KAJ9130694.1"/>
    <property type="molecule type" value="Genomic_DNA"/>
</dbReference>
<gene>
    <name evidence="3" type="ORF">NKR19_g9783</name>
</gene>
<feature type="non-terminal residue" evidence="3">
    <location>
        <position position="1"/>
    </location>
</feature>
<protein>
    <submittedName>
        <fullName evidence="3">Uncharacterized protein</fullName>
    </submittedName>
</protein>
<evidence type="ECO:0000313" key="4">
    <source>
        <dbReference type="Proteomes" id="UP001174691"/>
    </source>
</evidence>
<name>A0AA38VB30_9PEZI</name>
<organism evidence="3 4">
    <name type="scientific">Coniochaeta hoffmannii</name>
    <dbReference type="NCBI Taxonomy" id="91930"/>
    <lineage>
        <taxon>Eukaryota</taxon>
        <taxon>Fungi</taxon>
        <taxon>Dikarya</taxon>
        <taxon>Ascomycota</taxon>
        <taxon>Pezizomycotina</taxon>
        <taxon>Sordariomycetes</taxon>
        <taxon>Sordariomycetidae</taxon>
        <taxon>Coniochaetales</taxon>
        <taxon>Coniochaetaceae</taxon>
        <taxon>Coniochaeta</taxon>
    </lineage>
</organism>
<keyword evidence="2" id="KW-0732">Signal</keyword>
<evidence type="ECO:0000256" key="1">
    <source>
        <dbReference type="SAM" id="MobiDB-lite"/>
    </source>
</evidence>
<reference evidence="3" key="1">
    <citation type="submission" date="2022-07" db="EMBL/GenBank/DDBJ databases">
        <title>Fungi with potential for degradation of polypropylene.</title>
        <authorList>
            <person name="Gostincar C."/>
        </authorList>
    </citation>
    <scope>NUCLEOTIDE SEQUENCE</scope>
    <source>
        <strain evidence="3">EXF-13287</strain>
    </source>
</reference>
<comment type="caution">
    <text evidence="3">The sequence shown here is derived from an EMBL/GenBank/DDBJ whole genome shotgun (WGS) entry which is preliminary data.</text>
</comment>